<feature type="region of interest" description="Disordered" evidence="1">
    <location>
        <begin position="234"/>
        <end position="254"/>
    </location>
</feature>
<proteinExistence type="predicted"/>
<evidence type="ECO:0000256" key="1">
    <source>
        <dbReference type="SAM" id="MobiDB-lite"/>
    </source>
</evidence>
<dbReference type="EMBL" id="MN740534">
    <property type="protein sequence ID" value="QHU32003.1"/>
    <property type="molecule type" value="Genomic_DNA"/>
</dbReference>
<protein>
    <submittedName>
        <fullName evidence="2">Uncharacterized protein</fullName>
    </submittedName>
</protein>
<dbReference type="AlphaFoldDB" id="A0A6C0LNE8"/>
<accession>A0A6C0LNE8</accession>
<organism evidence="2">
    <name type="scientific">viral metagenome</name>
    <dbReference type="NCBI Taxonomy" id="1070528"/>
    <lineage>
        <taxon>unclassified sequences</taxon>
        <taxon>metagenomes</taxon>
        <taxon>organismal metagenomes</taxon>
    </lineage>
</organism>
<feature type="compositionally biased region" description="Polar residues" evidence="1">
    <location>
        <begin position="243"/>
        <end position="254"/>
    </location>
</feature>
<sequence>MKVETVLFVGFILLFVAFIYANRKTTEGFDGDVPTADETSEFPRDTSSATTTNPQLALAQPKDIQALMEVIKNFKLLYNAQDPMTLNLDPQSLQQTQYFSMQSDNLLNQLQAGLASSDAVSMSFDDTVQLRKAYECSIDILRGKSQTEASQDSSPNGLSVGVLAKLQARVQAESLRLSNLRSSSENVMTRISELDKLASDLGDIISSVNRGQTNIADVNISPAEANSFLKTSADQNGAVPNLSEPSGGSTKSMTIGPTGLTIDTALQTLVGVARNMKWSVNVALESDPDKRQSQDVLDKIDAIEKNINKYVISGTPIPPNIQRLYEQELAVLKNLTGESAPDMTTVVLGPPKPALHQKGNVSQAFMPSLESLNTAQGLIGGPTAGSASNGIGSGDYVMTDDNIQHRGSAASFDDSMVGGLDYKTRALEMCRQIQAANLGDPTNFGCIKNPNEVSASYSWKGNYQMVCSRLGDTWGNWYPQMFGCPKVDPTAKFTRKT</sequence>
<name>A0A6C0LNE8_9ZZZZ</name>
<feature type="region of interest" description="Disordered" evidence="1">
    <location>
        <begin position="29"/>
        <end position="53"/>
    </location>
</feature>
<reference evidence="2" key="1">
    <citation type="journal article" date="2020" name="Nature">
        <title>Giant virus diversity and host interactions through global metagenomics.</title>
        <authorList>
            <person name="Schulz F."/>
            <person name="Roux S."/>
            <person name="Paez-Espino D."/>
            <person name="Jungbluth S."/>
            <person name="Walsh D.A."/>
            <person name="Denef V.J."/>
            <person name="McMahon K.D."/>
            <person name="Konstantinidis K.T."/>
            <person name="Eloe-Fadrosh E.A."/>
            <person name="Kyrpides N.C."/>
            <person name="Woyke T."/>
        </authorList>
    </citation>
    <scope>NUCLEOTIDE SEQUENCE</scope>
    <source>
        <strain evidence="2">GVMAG-M-3300027963-41</strain>
    </source>
</reference>
<evidence type="ECO:0000313" key="2">
    <source>
        <dbReference type="EMBL" id="QHU32003.1"/>
    </source>
</evidence>